<name>A0A1Y2HTD4_9FUNG</name>
<evidence type="ECO:0000313" key="2">
    <source>
        <dbReference type="Proteomes" id="UP000193411"/>
    </source>
</evidence>
<sequence length="103" mass="11749">MYFQLSARSIPIVDLPSSPHRLANTPPTFHTNFNLPPRMRRRYLHLARRHSNSLHYTIVEFDKAWLALTLALAFANGVNNGQRLPIASICPPTNRTALHAQHQ</sequence>
<reference evidence="1 2" key="1">
    <citation type="submission" date="2016-07" db="EMBL/GenBank/DDBJ databases">
        <title>Pervasive Adenine N6-methylation of Active Genes in Fungi.</title>
        <authorList>
            <consortium name="DOE Joint Genome Institute"/>
            <person name="Mondo S.J."/>
            <person name="Dannebaum R.O."/>
            <person name="Kuo R.C."/>
            <person name="Labutti K."/>
            <person name="Haridas S."/>
            <person name="Kuo A."/>
            <person name="Salamov A."/>
            <person name="Ahrendt S.R."/>
            <person name="Lipzen A."/>
            <person name="Sullivan W."/>
            <person name="Andreopoulos W.B."/>
            <person name="Clum A."/>
            <person name="Lindquist E."/>
            <person name="Daum C."/>
            <person name="Ramamoorthy G.K."/>
            <person name="Gryganskyi A."/>
            <person name="Culley D."/>
            <person name="Magnuson J.K."/>
            <person name="James T.Y."/>
            <person name="O'Malley M.A."/>
            <person name="Stajich J.E."/>
            <person name="Spatafora J.W."/>
            <person name="Visel A."/>
            <person name="Grigoriev I.V."/>
        </authorList>
    </citation>
    <scope>NUCLEOTIDE SEQUENCE [LARGE SCALE GENOMIC DNA]</scope>
    <source>
        <strain evidence="1 2">PL171</strain>
    </source>
</reference>
<dbReference type="EMBL" id="MCFL01000011">
    <property type="protein sequence ID" value="ORZ37860.1"/>
    <property type="molecule type" value="Genomic_DNA"/>
</dbReference>
<protein>
    <submittedName>
        <fullName evidence="1">Uncharacterized protein</fullName>
    </submittedName>
</protein>
<organism evidence="1 2">
    <name type="scientific">Catenaria anguillulae PL171</name>
    <dbReference type="NCBI Taxonomy" id="765915"/>
    <lineage>
        <taxon>Eukaryota</taxon>
        <taxon>Fungi</taxon>
        <taxon>Fungi incertae sedis</taxon>
        <taxon>Blastocladiomycota</taxon>
        <taxon>Blastocladiomycetes</taxon>
        <taxon>Blastocladiales</taxon>
        <taxon>Catenariaceae</taxon>
        <taxon>Catenaria</taxon>
    </lineage>
</organism>
<dbReference type="AlphaFoldDB" id="A0A1Y2HTD4"/>
<proteinExistence type="predicted"/>
<evidence type="ECO:0000313" key="1">
    <source>
        <dbReference type="EMBL" id="ORZ37860.1"/>
    </source>
</evidence>
<dbReference type="Proteomes" id="UP000193411">
    <property type="component" value="Unassembled WGS sequence"/>
</dbReference>
<keyword evidence="2" id="KW-1185">Reference proteome</keyword>
<gene>
    <name evidence="1" type="ORF">BCR44DRAFT_1511572</name>
</gene>
<accession>A0A1Y2HTD4</accession>
<comment type="caution">
    <text evidence="1">The sequence shown here is derived from an EMBL/GenBank/DDBJ whole genome shotgun (WGS) entry which is preliminary data.</text>
</comment>